<evidence type="ECO:0000256" key="4">
    <source>
        <dbReference type="PROSITE-ProRule" id="PRU00335"/>
    </source>
</evidence>
<dbReference type="RefSeq" id="WP_386256515.1">
    <property type="nucleotide sequence ID" value="NZ_JBHTRV010000043.1"/>
</dbReference>
<feature type="domain" description="HTH tetR-type" evidence="5">
    <location>
        <begin position="208"/>
        <end position="268"/>
    </location>
</feature>
<feature type="DNA-binding region" description="H-T-H motif" evidence="4">
    <location>
        <begin position="231"/>
        <end position="250"/>
    </location>
</feature>
<feature type="domain" description="HTH tetR-type" evidence="5">
    <location>
        <begin position="13"/>
        <end position="73"/>
    </location>
</feature>
<keyword evidence="1" id="KW-0805">Transcription regulation</keyword>
<dbReference type="EMBL" id="JBHTRV010000043">
    <property type="protein sequence ID" value="MFE5985139.1"/>
    <property type="molecule type" value="Genomic_DNA"/>
</dbReference>
<feature type="DNA-binding region" description="H-T-H motif" evidence="4">
    <location>
        <begin position="36"/>
        <end position="55"/>
    </location>
</feature>
<evidence type="ECO:0000256" key="1">
    <source>
        <dbReference type="ARBA" id="ARBA00023015"/>
    </source>
</evidence>
<gene>
    <name evidence="6" type="ORF">ACFQ63_36255</name>
</gene>
<dbReference type="PRINTS" id="PR00455">
    <property type="entry name" value="HTHTETR"/>
</dbReference>
<dbReference type="SUPFAM" id="SSF46689">
    <property type="entry name" value="Homeodomain-like"/>
    <property type="match status" value="2"/>
</dbReference>
<dbReference type="Proteomes" id="UP001600424">
    <property type="component" value="Unassembled WGS sequence"/>
</dbReference>
<keyword evidence="7" id="KW-1185">Reference proteome</keyword>
<dbReference type="Pfam" id="PF00440">
    <property type="entry name" value="TetR_N"/>
    <property type="match status" value="2"/>
</dbReference>
<dbReference type="PANTHER" id="PTHR30055">
    <property type="entry name" value="HTH-TYPE TRANSCRIPTIONAL REGULATOR RUTR"/>
    <property type="match status" value="1"/>
</dbReference>
<dbReference type="PANTHER" id="PTHR30055:SF234">
    <property type="entry name" value="HTH-TYPE TRANSCRIPTIONAL REGULATOR BETI"/>
    <property type="match status" value="1"/>
</dbReference>
<dbReference type="Gene3D" id="1.10.357.10">
    <property type="entry name" value="Tetracycline Repressor, domain 2"/>
    <property type="match status" value="2"/>
</dbReference>
<dbReference type="PROSITE" id="PS50977">
    <property type="entry name" value="HTH_TETR_2"/>
    <property type="match status" value="2"/>
</dbReference>
<evidence type="ECO:0000313" key="6">
    <source>
        <dbReference type="EMBL" id="MFE5985139.1"/>
    </source>
</evidence>
<sequence length="393" mass="42892">MTTKTARPVRRSRDRKAQILAAALECFHRSGYHATGMEDIAGAVGITAGGLYRHFRGKQELLSRVMLDGLDLLATALEEADGLDELLGAIARFTLDHRSLPVLLDRETRNLGDEARTRVLRHHAAHAGTIATAIRDLRPELDEDQALLLAWCALGVLVSPSYHSRDLPRPRFEDVLRHQASAVCRSRVLPTVVSEEAPQRPGTGLAHVSRREALLAAAIPLFKARGFQVVSMEDIGAAAGIAGPSIYNHFTSKTEILAAALNRESEVLRFSLARDLSESRTPAEALRRVLRTYSSLCGTRISAMPLMVGELVHLSAEQRQGAYQSQLGFVAECVGLLRTCRPELDEDEGRVMVGSVLSMVLMLYRLPSAVRRLATPDVVAALAMDSLGIGDRN</sequence>
<comment type="caution">
    <text evidence="6">The sequence shown here is derived from an EMBL/GenBank/DDBJ whole genome shotgun (WGS) entry which is preliminary data.</text>
</comment>
<evidence type="ECO:0000256" key="3">
    <source>
        <dbReference type="ARBA" id="ARBA00023163"/>
    </source>
</evidence>
<name>A0ABW6J6C5_STRWE</name>
<protein>
    <submittedName>
        <fullName evidence="6">TetR/AcrR family transcriptional regulator</fullName>
    </submittedName>
</protein>
<dbReference type="InterPro" id="IPR023772">
    <property type="entry name" value="DNA-bd_HTH_TetR-type_CS"/>
</dbReference>
<evidence type="ECO:0000256" key="2">
    <source>
        <dbReference type="ARBA" id="ARBA00023125"/>
    </source>
</evidence>
<keyword evidence="2 4" id="KW-0238">DNA-binding</keyword>
<dbReference type="InterPro" id="IPR050109">
    <property type="entry name" value="HTH-type_TetR-like_transc_reg"/>
</dbReference>
<dbReference type="Gene3D" id="1.10.10.60">
    <property type="entry name" value="Homeodomain-like"/>
    <property type="match status" value="2"/>
</dbReference>
<dbReference type="InterPro" id="IPR009057">
    <property type="entry name" value="Homeodomain-like_sf"/>
</dbReference>
<evidence type="ECO:0000259" key="5">
    <source>
        <dbReference type="PROSITE" id="PS50977"/>
    </source>
</evidence>
<organism evidence="6 7">
    <name type="scientific">Streptomyces wedmorensis</name>
    <dbReference type="NCBI Taxonomy" id="43759"/>
    <lineage>
        <taxon>Bacteria</taxon>
        <taxon>Bacillati</taxon>
        <taxon>Actinomycetota</taxon>
        <taxon>Actinomycetes</taxon>
        <taxon>Kitasatosporales</taxon>
        <taxon>Streptomycetaceae</taxon>
        <taxon>Streptomyces</taxon>
    </lineage>
</organism>
<proteinExistence type="predicted"/>
<reference evidence="6 7" key="1">
    <citation type="submission" date="2024-09" db="EMBL/GenBank/DDBJ databases">
        <title>The Natural Products Discovery Center: Release of the First 8490 Sequenced Strains for Exploring Actinobacteria Biosynthetic Diversity.</title>
        <authorList>
            <person name="Kalkreuter E."/>
            <person name="Kautsar S.A."/>
            <person name="Yang D."/>
            <person name="Bader C.D."/>
            <person name="Teijaro C.N."/>
            <person name="Fluegel L."/>
            <person name="Davis C.M."/>
            <person name="Simpson J.R."/>
            <person name="Lauterbach L."/>
            <person name="Steele A.D."/>
            <person name="Gui C."/>
            <person name="Meng S."/>
            <person name="Li G."/>
            <person name="Viehrig K."/>
            <person name="Ye F."/>
            <person name="Su P."/>
            <person name="Kiefer A.F."/>
            <person name="Nichols A."/>
            <person name="Cepeda A.J."/>
            <person name="Yan W."/>
            <person name="Fan B."/>
            <person name="Jiang Y."/>
            <person name="Adhikari A."/>
            <person name="Zheng C.-J."/>
            <person name="Schuster L."/>
            <person name="Cowan T.M."/>
            <person name="Smanski M.J."/>
            <person name="Chevrette M.G."/>
            <person name="De Carvalho L.P.S."/>
            <person name="Shen B."/>
        </authorList>
    </citation>
    <scope>NUCLEOTIDE SEQUENCE [LARGE SCALE GENOMIC DNA]</scope>
    <source>
        <strain evidence="6 7">NPDC056472</strain>
    </source>
</reference>
<evidence type="ECO:0000313" key="7">
    <source>
        <dbReference type="Proteomes" id="UP001600424"/>
    </source>
</evidence>
<accession>A0ABW6J6C5</accession>
<dbReference type="PROSITE" id="PS01081">
    <property type="entry name" value="HTH_TETR_1"/>
    <property type="match status" value="1"/>
</dbReference>
<keyword evidence="3" id="KW-0804">Transcription</keyword>
<dbReference type="InterPro" id="IPR001647">
    <property type="entry name" value="HTH_TetR"/>
</dbReference>